<dbReference type="PRINTS" id="PR00035">
    <property type="entry name" value="HTHGNTR"/>
</dbReference>
<keyword evidence="2" id="KW-0238">DNA-binding</keyword>
<comment type="caution">
    <text evidence="5">The sequence shown here is derived from an EMBL/GenBank/DDBJ whole genome shotgun (WGS) entry which is preliminary data.</text>
</comment>
<protein>
    <submittedName>
        <fullName evidence="5">Transcriptional regulator, GntR family</fullName>
    </submittedName>
</protein>
<dbReference type="GO" id="GO:0003677">
    <property type="term" value="F:DNA binding"/>
    <property type="evidence" value="ECO:0007669"/>
    <property type="project" value="UniProtKB-KW"/>
</dbReference>
<dbReference type="GO" id="GO:0003700">
    <property type="term" value="F:DNA-binding transcription factor activity"/>
    <property type="evidence" value="ECO:0007669"/>
    <property type="project" value="InterPro"/>
</dbReference>
<evidence type="ECO:0000256" key="1">
    <source>
        <dbReference type="ARBA" id="ARBA00023015"/>
    </source>
</evidence>
<evidence type="ECO:0000256" key="2">
    <source>
        <dbReference type="ARBA" id="ARBA00023125"/>
    </source>
</evidence>
<evidence type="ECO:0000313" key="6">
    <source>
        <dbReference type="Proteomes" id="UP000011885"/>
    </source>
</evidence>
<gene>
    <name evidence="5" type="ORF">RSSM_05384</name>
</gene>
<organism evidence="5 6">
    <name type="scientific">Rhodopirellula sallentina SM41</name>
    <dbReference type="NCBI Taxonomy" id="1263870"/>
    <lineage>
        <taxon>Bacteria</taxon>
        <taxon>Pseudomonadati</taxon>
        <taxon>Planctomycetota</taxon>
        <taxon>Planctomycetia</taxon>
        <taxon>Pirellulales</taxon>
        <taxon>Pirellulaceae</taxon>
        <taxon>Rhodopirellula</taxon>
    </lineage>
</organism>
<sequence length="142" mass="15567">MLGVGANMFFTVDPSNGVPIYSQIVRQVKFAVAERTLRPGQLLPSVRQLSQQLAVNPNTVARAFQELQSEGVIETLRGRGVVVCKGAVERCRKQRQSILAERLSAVLTEALQAGLSPEEVRKLVDKQLRSLEGTIEAIAELQ</sequence>
<dbReference type="PANTHER" id="PTHR38445:SF7">
    <property type="entry name" value="GNTR-FAMILY TRANSCRIPTIONAL REGULATOR"/>
    <property type="match status" value="1"/>
</dbReference>
<dbReference type="PANTHER" id="PTHR38445">
    <property type="entry name" value="HTH-TYPE TRANSCRIPTIONAL REPRESSOR YTRA"/>
    <property type="match status" value="1"/>
</dbReference>
<dbReference type="InterPro" id="IPR036390">
    <property type="entry name" value="WH_DNA-bd_sf"/>
</dbReference>
<dbReference type="EMBL" id="ANOH01000370">
    <property type="protein sequence ID" value="EMI53170.1"/>
    <property type="molecule type" value="Genomic_DNA"/>
</dbReference>
<evidence type="ECO:0000313" key="5">
    <source>
        <dbReference type="EMBL" id="EMI53170.1"/>
    </source>
</evidence>
<dbReference type="CDD" id="cd07377">
    <property type="entry name" value="WHTH_GntR"/>
    <property type="match status" value="1"/>
</dbReference>
<dbReference type="SUPFAM" id="SSF46785">
    <property type="entry name" value="Winged helix' DNA-binding domain"/>
    <property type="match status" value="1"/>
</dbReference>
<dbReference type="PATRIC" id="fig|1263870.3.peg.5710"/>
<dbReference type="Proteomes" id="UP000011885">
    <property type="component" value="Unassembled WGS sequence"/>
</dbReference>
<dbReference type="AlphaFoldDB" id="M5TVG7"/>
<dbReference type="InterPro" id="IPR036388">
    <property type="entry name" value="WH-like_DNA-bd_sf"/>
</dbReference>
<proteinExistence type="predicted"/>
<name>M5TVG7_9BACT</name>
<dbReference type="PROSITE" id="PS50949">
    <property type="entry name" value="HTH_GNTR"/>
    <property type="match status" value="1"/>
</dbReference>
<accession>M5TVG7</accession>
<dbReference type="Pfam" id="PF00392">
    <property type="entry name" value="GntR"/>
    <property type="match status" value="1"/>
</dbReference>
<keyword evidence="6" id="KW-1185">Reference proteome</keyword>
<dbReference type="Gene3D" id="1.10.10.10">
    <property type="entry name" value="Winged helix-like DNA-binding domain superfamily/Winged helix DNA-binding domain"/>
    <property type="match status" value="1"/>
</dbReference>
<evidence type="ECO:0000259" key="4">
    <source>
        <dbReference type="PROSITE" id="PS50949"/>
    </source>
</evidence>
<reference evidence="5 6" key="1">
    <citation type="journal article" date="2013" name="Mar. Genomics">
        <title>Expression of sulfatases in Rhodopirellula baltica and the diversity of sulfatases in the genus Rhodopirellula.</title>
        <authorList>
            <person name="Wegner C.E."/>
            <person name="Richter-Heitmann T."/>
            <person name="Klindworth A."/>
            <person name="Klockow C."/>
            <person name="Richter M."/>
            <person name="Achstetter T."/>
            <person name="Glockner F.O."/>
            <person name="Harder J."/>
        </authorList>
    </citation>
    <scope>NUCLEOTIDE SEQUENCE [LARGE SCALE GENOMIC DNA]</scope>
    <source>
        <strain evidence="5 6">SM41</strain>
    </source>
</reference>
<dbReference type="SMART" id="SM00345">
    <property type="entry name" value="HTH_GNTR"/>
    <property type="match status" value="1"/>
</dbReference>
<feature type="domain" description="HTH gntR-type" evidence="4">
    <location>
        <begin position="18"/>
        <end position="86"/>
    </location>
</feature>
<dbReference type="InterPro" id="IPR000524">
    <property type="entry name" value="Tscrpt_reg_HTH_GntR"/>
</dbReference>
<keyword evidence="3" id="KW-0804">Transcription</keyword>
<keyword evidence="1" id="KW-0805">Transcription regulation</keyword>
<evidence type="ECO:0000256" key="3">
    <source>
        <dbReference type="ARBA" id="ARBA00023163"/>
    </source>
</evidence>